<gene>
    <name evidence="1" type="ORF">C1H76_2557</name>
</gene>
<protein>
    <submittedName>
        <fullName evidence="1">Uncharacterized protein</fullName>
    </submittedName>
</protein>
<dbReference type="AlphaFoldDB" id="A0A4U7BAQ6"/>
<accession>A0A4U7BAQ6</accession>
<evidence type="ECO:0000313" key="1">
    <source>
        <dbReference type="EMBL" id="TKX25324.1"/>
    </source>
</evidence>
<sequence>MGGVVLTRKDAESLLDDEKASLKSRSGLELVTVEDDDKEPWRARPK</sequence>
<dbReference type="EMBL" id="PTQR01000030">
    <property type="protein sequence ID" value="TKX25324.1"/>
    <property type="molecule type" value="Genomic_DNA"/>
</dbReference>
<proteinExistence type="predicted"/>
<dbReference type="Proteomes" id="UP000308133">
    <property type="component" value="Unassembled WGS sequence"/>
</dbReference>
<evidence type="ECO:0000313" key="2">
    <source>
        <dbReference type="Proteomes" id="UP000308133"/>
    </source>
</evidence>
<name>A0A4U7BAQ6_9PEZI</name>
<reference evidence="1 2" key="1">
    <citation type="submission" date="2018-02" db="EMBL/GenBank/DDBJ databases">
        <title>Draft genome sequences of Elsinoe sp., causing black scab on jojoba.</title>
        <authorList>
            <person name="Stodart B."/>
            <person name="Jeffress S."/>
            <person name="Ash G."/>
            <person name="Arun Chinnappa K."/>
        </authorList>
    </citation>
    <scope>NUCLEOTIDE SEQUENCE [LARGE SCALE GENOMIC DNA]</scope>
    <source>
        <strain evidence="1 2">Hillstone_2</strain>
    </source>
</reference>
<comment type="caution">
    <text evidence="1">The sequence shown here is derived from an EMBL/GenBank/DDBJ whole genome shotgun (WGS) entry which is preliminary data.</text>
</comment>
<organism evidence="1 2">
    <name type="scientific">Elsinoe australis</name>
    <dbReference type="NCBI Taxonomy" id="40998"/>
    <lineage>
        <taxon>Eukaryota</taxon>
        <taxon>Fungi</taxon>
        <taxon>Dikarya</taxon>
        <taxon>Ascomycota</taxon>
        <taxon>Pezizomycotina</taxon>
        <taxon>Dothideomycetes</taxon>
        <taxon>Dothideomycetidae</taxon>
        <taxon>Myriangiales</taxon>
        <taxon>Elsinoaceae</taxon>
        <taxon>Elsinoe</taxon>
    </lineage>
</organism>